<dbReference type="Proteomes" id="UP000584642">
    <property type="component" value="Unassembled WGS sequence"/>
</dbReference>
<feature type="region of interest" description="Disordered" evidence="1">
    <location>
        <begin position="1"/>
        <end position="26"/>
    </location>
</feature>
<feature type="compositionally biased region" description="Low complexity" evidence="1">
    <location>
        <begin position="11"/>
        <end position="20"/>
    </location>
</feature>
<reference evidence="2 3" key="1">
    <citation type="submission" date="2020-05" db="EMBL/GenBank/DDBJ databases">
        <title>Azospirillum oleiclasticum sp. nov, a nitrogen-fixing and heavy crude oil-emulsifying bacterium isolated from the crude oil of Yumen Oilfield.</title>
        <authorList>
            <person name="Wu D."/>
            <person name="Cai M."/>
            <person name="Zhang X."/>
        </authorList>
    </citation>
    <scope>NUCLEOTIDE SEQUENCE [LARGE SCALE GENOMIC DNA]</scope>
    <source>
        <strain evidence="2 3">ROY-1-1-2</strain>
    </source>
</reference>
<accession>A0ABX2TF51</accession>
<comment type="caution">
    <text evidence="2">The sequence shown here is derived from an EMBL/GenBank/DDBJ whole genome shotgun (WGS) entry which is preliminary data.</text>
</comment>
<evidence type="ECO:0000313" key="3">
    <source>
        <dbReference type="Proteomes" id="UP000584642"/>
    </source>
</evidence>
<keyword evidence="3" id="KW-1185">Reference proteome</keyword>
<evidence type="ECO:0000313" key="2">
    <source>
        <dbReference type="EMBL" id="NYZ22390.1"/>
    </source>
</evidence>
<gene>
    <name evidence="2" type="ORF">HND93_21980</name>
</gene>
<organism evidence="2 3">
    <name type="scientific">Azospirillum oleiclasticum</name>
    <dbReference type="NCBI Taxonomy" id="2735135"/>
    <lineage>
        <taxon>Bacteria</taxon>
        <taxon>Pseudomonadati</taxon>
        <taxon>Pseudomonadota</taxon>
        <taxon>Alphaproteobacteria</taxon>
        <taxon>Rhodospirillales</taxon>
        <taxon>Azospirillaceae</taxon>
        <taxon>Azospirillum</taxon>
    </lineage>
</organism>
<sequence length="361" mass="41412">MNDRHEDSDGQAASAPAQEQAPRRRAWNDEARDSLHILPLSALPLETPGLQHARLIKNVRLQTVIEMFNDAQAGSGQVAPRQVAVYFESYQEQVERDLVKIEKIAQAASFDVYTSRIELRRLNINVNDHEALTLSAKKKAELTQYMRVFTRPLIECVYGSEEVNINSVDDLIRMFATPNRDEALRNLRMMADRLDVALQEIPQFLEEYGDIFLSLAYFRKCLDEIVPEVQKFLTWMSEVRSSQEVKRDSRQCKMLDEINRDLTDISTSITGRFESFDNRTRDFWKDINAQTFRQIRELIAAHHVTIGGVLCGLEVKMNLWKTRFARGGGGPNRRLEFIKSEILPGLSHIKSLEQSARTQGA</sequence>
<dbReference type="EMBL" id="JABFDB010000016">
    <property type="protein sequence ID" value="NYZ22390.1"/>
    <property type="molecule type" value="Genomic_DNA"/>
</dbReference>
<protein>
    <recommendedName>
        <fullName evidence="4">Dynein heavy chain tail domain-containing protein</fullName>
    </recommendedName>
</protein>
<proteinExistence type="predicted"/>
<name>A0ABX2TF51_9PROT</name>
<evidence type="ECO:0000256" key="1">
    <source>
        <dbReference type="SAM" id="MobiDB-lite"/>
    </source>
</evidence>
<dbReference type="RefSeq" id="WP_180284152.1">
    <property type="nucleotide sequence ID" value="NZ_JABFDB010000016.1"/>
</dbReference>
<evidence type="ECO:0008006" key="4">
    <source>
        <dbReference type="Google" id="ProtNLM"/>
    </source>
</evidence>